<dbReference type="AlphaFoldDB" id="K5WSA1"/>
<feature type="transmembrane region" description="Helical" evidence="9">
    <location>
        <begin position="269"/>
        <end position="289"/>
    </location>
</feature>
<keyword evidence="4 9" id="KW-0812">Transmembrane</keyword>
<gene>
    <name evidence="10" type="ORF">AGABI1DRAFT_107508</name>
</gene>
<evidence type="ECO:0000256" key="6">
    <source>
        <dbReference type="ARBA" id="ARBA00022989"/>
    </source>
</evidence>
<evidence type="ECO:0008006" key="12">
    <source>
        <dbReference type="Google" id="ProtNLM"/>
    </source>
</evidence>
<evidence type="ECO:0000256" key="9">
    <source>
        <dbReference type="SAM" id="Phobius"/>
    </source>
</evidence>
<evidence type="ECO:0000313" key="10">
    <source>
        <dbReference type="EMBL" id="EKM78286.1"/>
    </source>
</evidence>
<dbReference type="EMBL" id="JH971392">
    <property type="protein sequence ID" value="EKM78286.1"/>
    <property type="molecule type" value="Genomic_DNA"/>
</dbReference>
<feature type="compositionally biased region" description="Polar residues" evidence="8">
    <location>
        <begin position="1"/>
        <end position="24"/>
    </location>
</feature>
<dbReference type="InParanoid" id="K5WSA1"/>
<feature type="region of interest" description="Disordered" evidence="8">
    <location>
        <begin position="1"/>
        <end position="26"/>
    </location>
</feature>
<keyword evidence="6 9" id="KW-1133">Transmembrane helix</keyword>
<comment type="pathway">
    <text evidence="2">Glycolipid biosynthesis; glycosylphosphatidylinositol-anchor biosynthesis.</text>
</comment>
<evidence type="ECO:0000256" key="5">
    <source>
        <dbReference type="ARBA" id="ARBA00022824"/>
    </source>
</evidence>
<dbReference type="InterPro" id="IPR009580">
    <property type="entry name" value="GPI_biosynthesis_protein_Pig-F"/>
</dbReference>
<dbReference type="KEGG" id="abp:AGABI1DRAFT107508"/>
<evidence type="ECO:0000256" key="4">
    <source>
        <dbReference type="ARBA" id="ARBA00022692"/>
    </source>
</evidence>
<dbReference type="GO" id="GO:0005789">
    <property type="term" value="C:endoplasmic reticulum membrane"/>
    <property type="evidence" value="ECO:0007669"/>
    <property type="project" value="UniProtKB-SubCell"/>
</dbReference>
<keyword evidence="5" id="KW-0256">Endoplasmic reticulum</keyword>
<evidence type="ECO:0000256" key="2">
    <source>
        <dbReference type="ARBA" id="ARBA00004687"/>
    </source>
</evidence>
<accession>K5WSA1</accession>
<comment type="subcellular location">
    <subcellularLocation>
        <location evidence="1">Endoplasmic reticulum membrane</location>
        <topology evidence="1">Multi-pass membrane protein</topology>
    </subcellularLocation>
</comment>
<evidence type="ECO:0000313" key="11">
    <source>
        <dbReference type="Proteomes" id="UP000008493"/>
    </source>
</evidence>
<evidence type="ECO:0000256" key="8">
    <source>
        <dbReference type="SAM" id="MobiDB-lite"/>
    </source>
</evidence>
<keyword evidence="7 9" id="KW-0472">Membrane</keyword>
<dbReference type="Pfam" id="PF06699">
    <property type="entry name" value="PIG-F"/>
    <property type="match status" value="1"/>
</dbReference>
<dbReference type="STRING" id="597362.K5WSA1"/>
<name>K5WSA1_AGABU</name>
<keyword evidence="11" id="KW-1185">Reference proteome</keyword>
<dbReference type="Proteomes" id="UP000008493">
    <property type="component" value="Unassembled WGS sequence"/>
</dbReference>
<evidence type="ECO:0000256" key="1">
    <source>
        <dbReference type="ARBA" id="ARBA00004477"/>
    </source>
</evidence>
<keyword evidence="3" id="KW-0337">GPI-anchor biosynthesis</keyword>
<dbReference type="eggNOG" id="KOG3144">
    <property type="taxonomic scope" value="Eukaryota"/>
</dbReference>
<dbReference type="HOGENOM" id="CLU_064564_0_0_1"/>
<dbReference type="GO" id="GO:0006506">
    <property type="term" value="P:GPI anchor biosynthetic process"/>
    <property type="evidence" value="ECO:0007669"/>
    <property type="project" value="UniProtKB-UniPathway"/>
</dbReference>
<evidence type="ECO:0000256" key="3">
    <source>
        <dbReference type="ARBA" id="ARBA00022502"/>
    </source>
</evidence>
<organism evidence="10 11">
    <name type="scientific">Agaricus bisporus var. burnettii (strain JB137-S8 / ATCC MYA-4627 / FGSC 10392)</name>
    <name type="common">White button mushroom</name>
    <dbReference type="NCBI Taxonomy" id="597362"/>
    <lineage>
        <taxon>Eukaryota</taxon>
        <taxon>Fungi</taxon>
        <taxon>Dikarya</taxon>
        <taxon>Basidiomycota</taxon>
        <taxon>Agaricomycotina</taxon>
        <taxon>Agaricomycetes</taxon>
        <taxon>Agaricomycetidae</taxon>
        <taxon>Agaricales</taxon>
        <taxon>Agaricineae</taxon>
        <taxon>Agaricaceae</taxon>
        <taxon>Agaricus</taxon>
    </lineage>
</organism>
<sequence length="291" mass="32380">MANTTRQKSKVSKQGDTSHAGSENSRVDLLPGNSYIPSVGVHTTLLVFNAFFLPRTTLLQDITRIEIDPAQLSSLDHPQHPFLDPLTKSPLSTLVYICFGTAVLQSWWAGFVHNWRASTVVYGSDNQKRIEKAMIERQKAKAFGKAWLTTLAASFVFHLSLVLFGAPFSWHASRTYTLAFLLSTLTVYTPAFVFGPPAFGSSSESLIKRLEWIRLFAEFKIRSPVERAVVYPAIGALTGAWLGAIPIALDWDRPWQAQAWPLTPTYGAIIGYIFASIISLTFNTVRPFILD</sequence>
<feature type="transmembrane region" description="Helical" evidence="9">
    <location>
        <begin position="229"/>
        <end position="249"/>
    </location>
</feature>
<evidence type="ECO:0000256" key="7">
    <source>
        <dbReference type="ARBA" id="ARBA00023136"/>
    </source>
</evidence>
<protein>
    <recommendedName>
        <fullName evidence="12">Glycosylphosphatidylinositol anchor biosynthesis protein 11</fullName>
    </recommendedName>
</protein>
<dbReference type="RefSeq" id="XP_007330974.1">
    <property type="nucleotide sequence ID" value="XM_007330912.1"/>
</dbReference>
<dbReference type="OMA" id="WWGGWIR"/>
<feature type="transmembrane region" description="Helical" evidence="9">
    <location>
        <begin position="176"/>
        <end position="199"/>
    </location>
</feature>
<dbReference type="UniPathway" id="UPA00196"/>
<dbReference type="OrthoDB" id="17366at2759"/>
<feature type="transmembrane region" description="Helical" evidence="9">
    <location>
        <begin position="146"/>
        <end position="170"/>
    </location>
</feature>
<dbReference type="GeneID" id="18822421"/>
<proteinExistence type="predicted"/>
<reference evidence="11" key="1">
    <citation type="journal article" date="2012" name="Proc. Natl. Acad. Sci. U.S.A.">
        <title>Genome sequence of the button mushroom Agaricus bisporus reveals mechanisms governing adaptation to a humic-rich ecological niche.</title>
        <authorList>
            <person name="Morin E."/>
            <person name="Kohler A."/>
            <person name="Baker A.R."/>
            <person name="Foulongne-Oriol M."/>
            <person name="Lombard V."/>
            <person name="Nagy L.G."/>
            <person name="Ohm R.A."/>
            <person name="Patyshakuliyeva A."/>
            <person name="Brun A."/>
            <person name="Aerts A.L."/>
            <person name="Bailey A.M."/>
            <person name="Billette C."/>
            <person name="Coutinho P.M."/>
            <person name="Deakin G."/>
            <person name="Doddapaneni H."/>
            <person name="Floudas D."/>
            <person name="Grimwood J."/>
            <person name="Hilden K."/>
            <person name="Kuees U."/>
            <person name="LaButti K.M."/>
            <person name="Lapidus A."/>
            <person name="Lindquist E.A."/>
            <person name="Lucas S.M."/>
            <person name="Murat C."/>
            <person name="Riley R.W."/>
            <person name="Salamov A.A."/>
            <person name="Schmutz J."/>
            <person name="Subramanian V."/>
            <person name="Woesten H.A.B."/>
            <person name="Xu J."/>
            <person name="Eastwood D.C."/>
            <person name="Foster G.D."/>
            <person name="Sonnenberg A.S."/>
            <person name="Cullen D."/>
            <person name="de Vries R.P."/>
            <person name="Lundell T."/>
            <person name="Hibbett D.S."/>
            <person name="Henrissat B."/>
            <person name="Burton K.S."/>
            <person name="Kerrigan R.W."/>
            <person name="Challen M.P."/>
            <person name="Grigoriev I.V."/>
            <person name="Martin F."/>
        </authorList>
    </citation>
    <scope>NUCLEOTIDE SEQUENCE [LARGE SCALE GENOMIC DNA]</scope>
    <source>
        <strain evidence="11">JB137-S8 / ATCC MYA-4627 / FGSC 10392</strain>
    </source>
</reference>